<dbReference type="PANTHER" id="PTHR31585">
    <property type="entry name" value="FOLATE-BIOPTERIN TRANSPORTER 1, CHLOROPLASTIC"/>
    <property type="match status" value="1"/>
</dbReference>
<keyword evidence="4 7" id="KW-0812">Transmembrane</keyword>
<feature type="transmembrane region" description="Helical" evidence="7">
    <location>
        <begin position="185"/>
        <end position="208"/>
    </location>
</feature>
<evidence type="ECO:0000256" key="4">
    <source>
        <dbReference type="ARBA" id="ARBA00022692"/>
    </source>
</evidence>
<dbReference type="EnsemblProtists" id="PYU1_T009298">
    <property type="protein sequence ID" value="PYU1_T009298"/>
    <property type="gene ID" value="PYU1_G009280"/>
</dbReference>
<dbReference type="InterPro" id="IPR036259">
    <property type="entry name" value="MFS_trans_sf"/>
</dbReference>
<feature type="transmembrane region" description="Helical" evidence="7">
    <location>
        <begin position="61"/>
        <end position="80"/>
    </location>
</feature>
<dbReference type="PANTHER" id="PTHR31585:SF5">
    <property type="entry name" value="RNA-BINDING S4 DOMAIN-CONTAINING PROTEIN"/>
    <property type="match status" value="1"/>
</dbReference>
<dbReference type="OMA" id="RRPYLIM"/>
<protein>
    <recommendedName>
        <fullName evidence="10">Transmembrane protein</fullName>
    </recommendedName>
</protein>
<dbReference type="InterPro" id="IPR039309">
    <property type="entry name" value="BT1"/>
</dbReference>
<evidence type="ECO:0000313" key="8">
    <source>
        <dbReference type="EnsemblProtists" id="PYU1_T009298"/>
    </source>
</evidence>
<dbReference type="VEuPathDB" id="FungiDB:PYU1_G009280"/>
<evidence type="ECO:0000313" key="9">
    <source>
        <dbReference type="Proteomes" id="UP000019132"/>
    </source>
</evidence>
<feature type="transmembrane region" description="Helical" evidence="7">
    <location>
        <begin position="484"/>
        <end position="503"/>
    </location>
</feature>
<comment type="similarity">
    <text evidence="2">Belongs to the major facilitator superfamily. Folate-biopterin transporter (TC 2.A.71) family.</text>
</comment>
<sequence>MKQSSDAMTPNPEYLQKLETQSPGIFNEVKTPVDLEGGAVEGNALRPGGAPSVFSRQHIGLLAHIASVGVVYGSVLGVIYSVLNNYLYMSATLTATATALVRLPRSLRWIAAVFTDCYPIFGFRRRPYLIIGWTMTFVSCFLMAVLPLGDPYYTDPSLSGKDESKMTDAQLATINYDAPDRGVKLIFLLMLANLGTVIAFGASDGVMVELAQREPESIRGTVQNHVSSVRQVFMILSAFMTGLGLNGVDYGGSFSWTMGFNAIMGVCAFFSFITIPICWFCITESKAEVQSMRSFFVYLYELMQNRVIYQVIAFRFFRQIFSLFSVTASSPIQSTWAKVEPLNDGLASMFSSLVTFVALFVVRKWGLHWSWQLVVIACQFFVVALDAIPTFITIWNVYRSQWFWLGVPLLEEIPNSIGDFIATLFVVEVCDIGKEATVMSLMVSISAVGTPFATVMTKSVDSNFDIERKYIVKDDNHVRWQVTYAYIIAYAVNLFSVVFVVWLPRQKKEAQELKQNGGKSKIMGIITIFYLVFAFAWTIMTNILSLSASTKCLRIAGGNGC</sequence>
<feature type="transmembrane region" description="Helical" evidence="7">
    <location>
        <begin position="260"/>
        <end position="282"/>
    </location>
</feature>
<evidence type="ECO:0000256" key="2">
    <source>
        <dbReference type="ARBA" id="ARBA00007015"/>
    </source>
</evidence>
<dbReference type="GO" id="GO:0016020">
    <property type="term" value="C:membrane"/>
    <property type="evidence" value="ECO:0007669"/>
    <property type="project" value="UniProtKB-SubCell"/>
</dbReference>
<evidence type="ECO:0000256" key="5">
    <source>
        <dbReference type="ARBA" id="ARBA00022989"/>
    </source>
</evidence>
<dbReference type="Pfam" id="PF03092">
    <property type="entry name" value="BT1"/>
    <property type="match status" value="1"/>
</dbReference>
<dbReference type="Gene3D" id="1.20.1250.20">
    <property type="entry name" value="MFS general substrate transporter like domains"/>
    <property type="match status" value="1"/>
</dbReference>
<dbReference type="AlphaFoldDB" id="K3WWF0"/>
<evidence type="ECO:0000256" key="3">
    <source>
        <dbReference type="ARBA" id="ARBA00022448"/>
    </source>
</evidence>
<evidence type="ECO:0000256" key="1">
    <source>
        <dbReference type="ARBA" id="ARBA00004141"/>
    </source>
</evidence>
<reference evidence="9" key="2">
    <citation type="submission" date="2010-04" db="EMBL/GenBank/DDBJ databases">
        <authorList>
            <person name="Buell R."/>
            <person name="Hamilton J."/>
            <person name="Hostetler J."/>
        </authorList>
    </citation>
    <scope>NUCLEOTIDE SEQUENCE [LARGE SCALE GENOMIC DNA]</scope>
    <source>
        <strain evidence="9">DAOM:BR144</strain>
    </source>
</reference>
<dbReference type="eggNOG" id="ENOG502SJW0">
    <property type="taxonomic scope" value="Eukaryota"/>
</dbReference>
<reference evidence="8" key="3">
    <citation type="submission" date="2015-02" db="UniProtKB">
        <authorList>
            <consortium name="EnsemblProtists"/>
        </authorList>
    </citation>
    <scope>IDENTIFICATION</scope>
    <source>
        <strain evidence="8">DAOM BR144</strain>
    </source>
</reference>
<feature type="transmembrane region" description="Helical" evidence="7">
    <location>
        <begin position="229"/>
        <end position="248"/>
    </location>
</feature>
<reference evidence="9" key="1">
    <citation type="journal article" date="2010" name="Genome Biol.">
        <title>Genome sequence of the necrotrophic plant pathogen Pythium ultimum reveals original pathogenicity mechanisms and effector repertoire.</title>
        <authorList>
            <person name="Levesque C.A."/>
            <person name="Brouwer H."/>
            <person name="Cano L."/>
            <person name="Hamilton J.P."/>
            <person name="Holt C."/>
            <person name="Huitema E."/>
            <person name="Raffaele S."/>
            <person name="Robideau G.P."/>
            <person name="Thines M."/>
            <person name="Win J."/>
            <person name="Zerillo M.M."/>
            <person name="Beakes G.W."/>
            <person name="Boore J.L."/>
            <person name="Busam D."/>
            <person name="Dumas B."/>
            <person name="Ferriera S."/>
            <person name="Fuerstenberg S.I."/>
            <person name="Gachon C.M."/>
            <person name="Gaulin E."/>
            <person name="Govers F."/>
            <person name="Grenville-Briggs L."/>
            <person name="Horner N."/>
            <person name="Hostetler J."/>
            <person name="Jiang R.H."/>
            <person name="Johnson J."/>
            <person name="Krajaejun T."/>
            <person name="Lin H."/>
            <person name="Meijer H.J."/>
            <person name="Moore B."/>
            <person name="Morris P."/>
            <person name="Phuntmart V."/>
            <person name="Puiu D."/>
            <person name="Shetty J."/>
            <person name="Stajich J.E."/>
            <person name="Tripathy S."/>
            <person name="Wawra S."/>
            <person name="van West P."/>
            <person name="Whitty B.R."/>
            <person name="Coutinho P.M."/>
            <person name="Henrissat B."/>
            <person name="Martin F."/>
            <person name="Thomas P.D."/>
            <person name="Tyler B.M."/>
            <person name="De Vries R.P."/>
            <person name="Kamoun S."/>
            <person name="Yandell M."/>
            <person name="Tisserat N."/>
            <person name="Buell C.R."/>
        </authorList>
    </citation>
    <scope>NUCLEOTIDE SEQUENCE</scope>
    <source>
        <strain evidence="9">DAOM:BR144</strain>
    </source>
</reference>
<keyword evidence="9" id="KW-1185">Reference proteome</keyword>
<keyword evidence="3" id="KW-0813">Transport</keyword>
<dbReference type="SUPFAM" id="SSF103473">
    <property type="entry name" value="MFS general substrate transporter"/>
    <property type="match status" value="1"/>
</dbReference>
<name>K3WWF0_GLOUD</name>
<organism evidence="8 9">
    <name type="scientific">Globisporangium ultimum (strain ATCC 200006 / CBS 805.95 / DAOM BR144)</name>
    <name type="common">Pythium ultimum</name>
    <dbReference type="NCBI Taxonomy" id="431595"/>
    <lineage>
        <taxon>Eukaryota</taxon>
        <taxon>Sar</taxon>
        <taxon>Stramenopiles</taxon>
        <taxon>Oomycota</taxon>
        <taxon>Peronosporomycetes</taxon>
        <taxon>Pythiales</taxon>
        <taxon>Pythiaceae</taxon>
        <taxon>Globisporangium</taxon>
    </lineage>
</organism>
<dbReference type="Proteomes" id="UP000019132">
    <property type="component" value="Unassembled WGS sequence"/>
</dbReference>
<feature type="transmembrane region" description="Helical" evidence="7">
    <location>
        <begin position="374"/>
        <end position="398"/>
    </location>
</feature>
<evidence type="ECO:0000256" key="7">
    <source>
        <dbReference type="SAM" id="Phobius"/>
    </source>
</evidence>
<dbReference type="EMBL" id="GL376632">
    <property type="status" value="NOT_ANNOTATED_CDS"/>
    <property type="molecule type" value="Genomic_DNA"/>
</dbReference>
<feature type="transmembrane region" description="Helical" evidence="7">
    <location>
        <begin position="346"/>
        <end position="362"/>
    </location>
</feature>
<feature type="transmembrane region" description="Helical" evidence="7">
    <location>
        <begin position="128"/>
        <end position="149"/>
    </location>
</feature>
<keyword evidence="6 7" id="KW-0472">Membrane</keyword>
<feature type="transmembrane region" description="Helical" evidence="7">
    <location>
        <begin position="524"/>
        <end position="544"/>
    </location>
</feature>
<comment type="subcellular location">
    <subcellularLocation>
        <location evidence="1">Membrane</location>
        <topology evidence="1">Multi-pass membrane protein</topology>
    </subcellularLocation>
</comment>
<evidence type="ECO:0008006" key="10">
    <source>
        <dbReference type="Google" id="ProtNLM"/>
    </source>
</evidence>
<evidence type="ECO:0000256" key="6">
    <source>
        <dbReference type="ARBA" id="ARBA00023136"/>
    </source>
</evidence>
<keyword evidence="5 7" id="KW-1133">Transmembrane helix</keyword>
<dbReference type="HOGENOM" id="CLU_018801_5_0_1"/>
<dbReference type="InParanoid" id="K3WWF0"/>
<proteinExistence type="inferred from homology"/>
<accession>K3WWF0</accession>